<evidence type="ECO:0000256" key="6">
    <source>
        <dbReference type="ARBA" id="ARBA00022723"/>
    </source>
</evidence>
<dbReference type="GO" id="GO:0006825">
    <property type="term" value="P:copper ion transport"/>
    <property type="evidence" value="ECO:0007669"/>
    <property type="project" value="InterPro"/>
</dbReference>
<feature type="transmembrane region" description="Helical" evidence="14">
    <location>
        <begin position="169"/>
        <end position="187"/>
    </location>
</feature>
<dbReference type="InterPro" id="IPR014755">
    <property type="entry name" value="Cu-Rt/internalin_Ig-like"/>
</dbReference>
<evidence type="ECO:0000256" key="7">
    <source>
        <dbReference type="ARBA" id="ARBA00022729"/>
    </source>
</evidence>
<comment type="similarity">
    <text evidence="3">Belongs to the CopC family.</text>
</comment>
<evidence type="ECO:0000259" key="16">
    <source>
        <dbReference type="Pfam" id="PF05425"/>
    </source>
</evidence>
<dbReference type="EMBL" id="CP066831">
    <property type="protein sequence ID" value="QQM41912.1"/>
    <property type="molecule type" value="Genomic_DNA"/>
</dbReference>
<dbReference type="InterPro" id="IPR007348">
    <property type="entry name" value="CopC_dom"/>
</dbReference>
<feature type="domain" description="CopC" evidence="15">
    <location>
        <begin position="44"/>
        <end position="140"/>
    </location>
</feature>
<feature type="transmembrane region" description="Helical" evidence="14">
    <location>
        <begin position="529"/>
        <end position="548"/>
    </location>
</feature>
<dbReference type="Proteomes" id="UP000595636">
    <property type="component" value="Chromosome"/>
</dbReference>
<keyword evidence="5 14" id="KW-0812">Transmembrane</keyword>
<dbReference type="GO" id="GO:0046688">
    <property type="term" value="P:response to copper ion"/>
    <property type="evidence" value="ECO:0007669"/>
    <property type="project" value="InterPro"/>
</dbReference>
<proteinExistence type="inferred from homology"/>
<keyword evidence="4" id="KW-1003">Cell membrane</keyword>
<dbReference type="AlphaFoldDB" id="A0A7T7KX67"/>
<evidence type="ECO:0000256" key="5">
    <source>
        <dbReference type="ARBA" id="ARBA00022692"/>
    </source>
</evidence>
<dbReference type="PANTHER" id="PTHR34820">
    <property type="entry name" value="INNER MEMBRANE PROTEIN YEBZ"/>
    <property type="match status" value="1"/>
</dbReference>
<feature type="region of interest" description="Disordered" evidence="13">
    <location>
        <begin position="279"/>
        <end position="312"/>
    </location>
</feature>
<protein>
    <recommendedName>
        <fullName evidence="12">Protein YobA</fullName>
    </recommendedName>
</protein>
<evidence type="ECO:0000256" key="10">
    <source>
        <dbReference type="ARBA" id="ARBA00023008"/>
    </source>
</evidence>
<evidence type="ECO:0000313" key="18">
    <source>
        <dbReference type="Proteomes" id="UP000595636"/>
    </source>
</evidence>
<feature type="compositionally biased region" description="Low complexity" evidence="13">
    <location>
        <begin position="510"/>
        <end position="520"/>
    </location>
</feature>
<organism evidence="17 18">
    <name type="scientific">Streptomyces liliifuscus</name>
    <dbReference type="NCBI Taxonomy" id="2797636"/>
    <lineage>
        <taxon>Bacteria</taxon>
        <taxon>Bacillati</taxon>
        <taxon>Actinomycetota</taxon>
        <taxon>Actinomycetes</taxon>
        <taxon>Kitasatosporales</taxon>
        <taxon>Streptomycetaceae</taxon>
        <taxon>Streptomyces</taxon>
    </lineage>
</organism>
<evidence type="ECO:0000256" key="8">
    <source>
        <dbReference type="ARBA" id="ARBA00022764"/>
    </source>
</evidence>
<name>A0A7T7KX67_9ACTN</name>
<dbReference type="Gene3D" id="2.60.40.1220">
    <property type="match status" value="1"/>
</dbReference>
<dbReference type="KEGG" id="slf:JEQ17_22355"/>
<evidence type="ECO:0000256" key="11">
    <source>
        <dbReference type="ARBA" id="ARBA00023136"/>
    </source>
</evidence>
<keyword evidence="8" id="KW-0574">Periplasm</keyword>
<keyword evidence="18" id="KW-1185">Reference proteome</keyword>
<dbReference type="GO" id="GO:0005507">
    <property type="term" value="F:copper ion binding"/>
    <property type="evidence" value="ECO:0007669"/>
    <property type="project" value="InterPro"/>
</dbReference>
<keyword evidence="9 14" id="KW-1133">Transmembrane helix</keyword>
<evidence type="ECO:0000259" key="15">
    <source>
        <dbReference type="Pfam" id="PF04234"/>
    </source>
</evidence>
<sequence>MGRVRRIHRVLRVLRVSAPRRAAALVVLLGTLFLLGGAGPVSAHSAVRETSPGEGTVLKSAPKQVTMTFTESVGITDDSLRVLSPENRRVNAGDTEHASGRSDTVRVPLDDGLADGTYTVAWRVVSADSHPISGAFTFSIGKPSETTASVSAEPAVNPASGALYDIARYAAYAAVALLIGAVTFVLVCRPPSAEPLRGLVRAGWWVLVASTAALLLIRGPYERGTGPSTLLDPELIENTLTSRPGWALLARLVLLAGAAVFLVRVASVVRGVPVVRGASETESREAAGTETVGPEVAGPEVTGPEVAGPENEEVRPTPVVLAVGGLLAVGLAVTWAAAEHASAGIQVPLAMTSSVLHLLAMAVWLGGLAALLTTLHRSEALLSAVSVARFSRLAFASVTVLVLTGVYQSWRGLGSWDALFDTSYGQILVAKVCAVVLLLAAAGFSRRWTARLTDAEEPLRVPVLETVGARAGGGTGGGVDSGAGAGSSGRDAGEPPSAAVGDGSEEEPGNESGPTAAPAARRGALRRSVLAEVVVGVVVLVVTTVLTGTQPGRAEIETAAAEETAAAGQRTASTTLIPFDVGTPGGQGKVQIVLEPGRVGENTVEAVVIGPDGGIATVPEIRLSFTLASQKIGPIDAGLTNKGGYWGTSSLNLPIPGTWTMKVTIRTSDIDQVSETRRVKILR</sequence>
<evidence type="ECO:0000256" key="14">
    <source>
        <dbReference type="SAM" id="Phobius"/>
    </source>
</evidence>
<evidence type="ECO:0000313" key="17">
    <source>
        <dbReference type="EMBL" id="QQM41912.1"/>
    </source>
</evidence>
<feature type="transmembrane region" description="Helical" evidence="14">
    <location>
        <begin position="245"/>
        <end position="266"/>
    </location>
</feature>
<feature type="compositionally biased region" description="Gly residues" evidence="13">
    <location>
        <begin position="471"/>
        <end position="487"/>
    </location>
</feature>
<dbReference type="InterPro" id="IPR032694">
    <property type="entry name" value="CopC/D"/>
</dbReference>
<gene>
    <name evidence="17" type="ORF">JEQ17_22355</name>
</gene>
<feature type="transmembrane region" description="Helical" evidence="14">
    <location>
        <begin position="319"/>
        <end position="338"/>
    </location>
</feature>
<accession>A0A7T7KX67</accession>
<feature type="transmembrane region" description="Helical" evidence="14">
    <location>
        <begin position="422"/>
        <end position="444"/>
    </location>
</feature>
<evidence type="ECO:0000256" key="9">
    <source>
        <dbReference type="ARBA" id="ARBA00022989"/>
    </source>
</evidence>
<dbReference type="InterPro" id="IPR008457">
    <property type="entry name" value="Cu-R_CopD_dom"/>
</dbReference>
<dbReference type="FunFam" id="2.60.40.1220:FF:000001">
    <property type="entry name" value="CopC domain-containing protein YobA"/>
    <property type="match status" value="1"/>
</dbReference>
<feature type="transmembrane region" description="Helical" evidence="14">
    <location>
        <begin position="350"/>
        <end position="372"/>
    </location>
</feature>
<feature type="region of interest" description="Disordered" evidence="13">
    <location>
        <begin position="471"/>
        <end position="520"/>
    </location>
</feature>
<dbReference type="GO" id="GO:0042597">
    <property type="term" value="C:periplasmic space"/>
    <property type="evidence" value="ECO:0007669"/>
    <property type="project" value="UniProtKB-SubCell"/>
</dbReference>
<dbReference type="Pfam" id="PF05425">
    <property type="entry name" value="CopD"/>
    <property type="match status" value="1"/>
</dbReference>
<dbReference type="InterPro" id="IPR014756">
    <property type="entry name" value="Ig_E-set"/>
</dbReference>
<evidence type="ECO:0000256" key="1">
    <source>
        <dbReference type="ARBA" id="ARBA00004418"/>
    </source>
</evidence>
<dbReference type="PANTHER" id="PTHR34820:SF4">
    <property type="entry name" value="INNER MEMBRANE PROTEIN YEBZ"/>
    <property type="match status" value="1"/>
</dbReference>
<feature type="domain" description="Copper resistance protein D" evidence="16">
    <location>
        <begin position="387"/>
        <end position="456"/>
    </location>
</feature>
<keyword evidence="7" id="KW-0732">Signal</keyword>
<evidence type="ECO:0000256" key="13">
    <source>
        <dbReference type="SAM" id="MobiDB-lite"/>
    </source>
</evidence>
<evidence type="ECO:0000256" key="12">
    <source>
        <dbReference type="ARBA" id="ARBA00070395"/>
    </source>
</evidence>
<evidence type="ECO:0000256" key="3">
    <source>
        <dbReference type="ARBA" id="ARBA00010509"/>
    </source>
</evidence>
<evidence type="ECO:0000256" key="4">
    <source>
        <dbReference type="ARBA" id="ARBA00022475"/>
    </source>
</evidence>
<feature type="transmembrane region" description="Helical" evidence="14">
    <location>
        <begin position="199"/>
        <end position="217"/>
    </location>
</feature>
<keyword evidence="11 14" id="KW-0472">Membrane</keyword>
<keyword evidence="6" id="KW-0479">Metal-binding</keyword>
<keyword evidence="10" id="KW-0186">Copper</keyword>
<evidence type="ECO:0000256" key="2">
    <source>
        <dbReference type="ARBA" id="ARBA00004651"/>
    </source>
</evidence>
<comment type="subcellular location">
    <subcellularLocation>
        <location evidence="2">Cell membrane</location>
        <topology evidence="2">Multi-pass membrane protein</topology>
    </subcellularLocation>
    <subcellularLocation>
        <location evidence="1">Periplasm</location>
    </subcellularLocation>
</comment>
<reference evidence="17 18" key="1">
    <citation type="submission" date="2020-12" db="EMBL/GenBank/DDBJ databases">
        <title>A novel species.</title>
        <authorList>
            <person name="Li K."/>
        </authorList>
    </citation>
    <scope>NUCLEOTIDE SEQUENCE [LARGE SCALE GENOMIC DNA]</scope>
    <source>
        <strain evidence="17 18">ZYC-3</strain>
    </source>
</reference>
<dbReference type="GO" id="GO:0005886">
    <property type="term" value="C:plasma membrane"/>
    <property type="evidence" value="ECO:0007669"/>
    <property type="project" value="UniProtKB-SubCell"/>
</dbReference>
<feature type="transmembrane region" description="Helical" evidence="14">
    <location>
        <begin position="393"/>
        <end position="410"/>
    </location>
</feature>
<dbReference type="SUPFAM" id="SSF81296">
    <property type="entry name" value="E set domains"/>
    <property type="match status" value="1"/>
</dbReference>
<dbReference type="Pfam" id="PF04234">
    <property type="entry name" value="CopC"/>
    <property type="match status" value="1"/>
</dbReference>